<feature type="region of interest" description="Disordered" evidence="1">
    <location>
        <begin position="1"/>
        <end position="25"/>
    </location>
</feature>
<dbReference type="AlphaFoldDB" id="A2Z7B8"/>
<gene>
    <name evidence="2" type="ORF">OsI_33596</name>
</gene>
<evidence type="ECO:0000313" key="2">
    <source>
        <dbReference type="EMBL" id="EAY78502.1"/>
    </source>
</evidence>
<dbReference type="Gramene" id="BGIOSGA031913-TA">
    <property type="protein sequence ID" value="BGIOSGA031913-PA"/>
    <property type="gene ID" value="BGIOSGA031913"/>
</dbReference>
<name>A2Z7B8_ORYSI</name>
<organism evidence="2 3">
    <name type="scientific">Oryza sativa subsp. indica</name>
    <name type="common">Rice</name>
    <dbReference type="NCBI Taxonomy" id="39946"/>
    <lineage>
        <taxon>Eukaryota</taxon>
        <taxon>Viridiplantae</taxon>
        <taxon>Streptophyta</taxon>
        <taxon>Embryophyta</taxon>
        <taxon>Tracheophyta</taxon>
        <taxon>Spermatophyta</taxon>
        <taxon>Magnoliopsida</taxon>
        <taxon>Liliopsida</taxon>
        <taxon>Poales</taxon>
        <taxon>Poaceae</taxon>
        <taxon>BOP clade</taxon>
        <taxon>Oryzoideae</taxon>
        <taxon>Oryzeae</taxon>
        <taxon>Oryzinae</taxon>
        <taxon>Oryza</taxon>
        <taxon>Oryza sativa</taxon>
    </lineage>
</organism>
<evidence type="ECO:0000313" key="3">
    <source>
        <dbReference type="Proteomes" id="UP000007015"/>
    </source>
</evidence>
<dbReference type="HOGENOM" id="CLU_113072_1_0_1"/>
<dbReference type="EMBL" id="CM000135">
    <property type="protein sequence ID" value="EAY78502.1"/>
    <property type="molecule type" value="Genomic_DNA"/>
</dbReference>
<dbReference type="PANTHER" id="PTHR35166">
    <property type="entry name" value="OS05G0193700 PROTEIN-RELATED"/>
    <property type="match status" value="1"/>
</dbReference>
<evidence type="ECO:0000256" key="1">
    <source>
        <dbReference type="SAM" id="MobiDB-lite"/>
    </source>
</evidence>
<dbReference type="OrthoDB" id="687234at2759"/>
<feature type="compositionally biased region" description="Acidic residues" evidence="1">
    <location>
        <begin position="141"/>
        <end position="153"/>
    </location>
</feature>
<dbReference type="Proteomes" id="UP000007015">
    <property type="component" value="Chromosome 10"/>
</dbReference>
<accession>A2Z7B8</accession>
<protein>
    <submittedName>
        <fullName evidence="2">Uncharacterized protein</fullName>
    </submittedName>
</protein>
<keyword evidence="3" id="KW-1185">Reference proteome</keyword>
<dbReference type="PANTHER" id="PTHR35166:SF20">
    <property type="entry name" value="EXPRESSED PROTEIN"/>
    <property type="match status" value="1"/>
</dbReference>
<reference evidence="2 3" key="1">
    <citation type="journal article" date="2005" name="PLoS Biol.">
        <title>The genomes of Oryza sativa: a history of duplications.</title>
        <authorList>
            <person name="Yu J."/>
            <person name="Wang J."/>
            <person name="Lin W."/>
            <person name="Li S."/>
            <person name="Li H."/>
            <person name="Zhou J."/>
            <person name="Ni P."/>
            <person name="Dong W."/>
            <person name="Hu S."/>
            <person name="Zeng C."/>
            <person name="Zhang J."/>
            <person name="Zhang Y."/>
            <person name="Li R."/>
            <person name="Xu Z."/>
            <person name="Li S."/>
            <person name="Li X."/>
            <person name="Zheng H."/>
            <person name="Cong L."/>
            <person name="Lin L."/>
            <person name="Yin J."/>
            <person name="Geng J."/>
            <person name="Li G."/>
            <person name="Shi J."/>
            <person name="Liu J."/>
            <person name="Lv H."/>
            <person name="Li J."/>
            <person name="Wang J."/>
            <person name="Deng Y."/>
            <person name="Ran L."/>
            <person name="Shi X."/>
            <person name="Wang X."/>
            <person name="Wu Q."/>
            <person name="Li C."/>
            <person name="Ren X."/>
            <person name="Wang J."/>
            <person name="Wang X."/>
            <person name="Li D."/>
            <person name="Liu D."/>
            <person name="Zhang X."/>
            <person name="Ji Z."/>
            <person name="Zhao W."/>
            <person name="Sun Y."/>
            <person name="Zhang Z."/>
            <person name="Bao J."/>
            <person name="Han Y."/>
            <person name="Dong L."/>
            <person name="Ji J."/>
            <person name="Chen P."/>
            <person name="Wu S."/>
            <person name="Liu J."/>
            <person name="Xiao Y."/>
            <person name="Bu D."/>
            <person name="Tan J."/>
            <person name="Yang L."/>
            <person name="Ye C."/>
            <person name="Zhang J."/>
            <person name="Xu J."/>
            <person name="Zhou Y."/>
            <person name="Yu Y."/>
            <person name="Zhang B."/>
            <person name="Zhuang S."/>
            <person name="Wei H."/>
            <person name="Liu B."/>
            <person name="Lei M."/>
            <person name="Yu H."/>
            <person name="Li Y."/>
            <person name="Xu H."/>
            <person name="Wei S."/>
            <person name="He X."/>
            <person name="Fang L."/>
            <person name="Zhang Z."/>
            <person name="Zhang Y."/>
            <person name="Huang X."/>
            <person name="Su Z."/>
            <person name="Tong W."/>
            <person name="Li J."/>
            <person name="Tong Z."/>
            <person name="Li S."/>
            <person name="Ye J."/>
            <person name="Wang L."/>
            <person name="Fang L."/>
            <person name="Lei T."/>
            <person name="Chen C."/>
            <person name="Chen H."/>
            <person name="Xu Z."/>
            <person name="Li H."/>
            <person name="Huang H."/>
            <person name="Zhang F."/>
            <person name="Xu H."/>
            <person name="Li N."/>
            <person name="Zhao C."/>
            <person name="Li S."/>
            <person name="Dong L."/>
            <person name="Huang Y."/>
            <person name="Li L."/>
            <person name="Xi Y."/>
            <person name="Qi Q."/>
            <person name="Li W."/>
            <person name="Zhang B."/>
            <person name="Hu W."/>
            <person name="Zhang Y."/>
            <person name="Tian X."/>
            <person name="Jiao Y."/>
            <person name="Liang X."/>
            <person name="Jin J."/>
            <person name="Gao L."/>
            <person name="Zheng W."/>
            <person name="Hao B."/>
            <person name="Liu S."/>
            <person name="Wang W."/>
            <person name="Yuan L."/>
            <person name="Cao M."/>
            <person name="McDermott J."/>
            <person name="Samudrala R."/>
            <person name="Wang J."/>
            <person name="Wong G.K."/>
            <person name="Yang H."/>
        </authorList>
    </citation>
    <scope>NUCLEOTIDE SEQUENCE [LARGE SCALE GENOMIC DNA]</scope>
    <source>
        <strain evidence="3">cv. 93-11</strain>
    </source>
</reference>
<proteinExistence type="predicted"/>
<feature type="region of interest" description="Disordered" evidence="1">
    <location>
        <begin position="141"/>
        <end position="166"/>
    </location>
</feature>
<sequence>MADSAAAGGVRGGEATAPEEEKKKMMVRLPQAEVDWILAQERERACDPEDFAGLRTIDRRESVMAEEEIEETRAILLATAALRAAAGDAFAEYQAEVRAAVESRGYYEVDGDYLAVRAQRQARLEEDWAELFADFELSDCEEDNQEEEEEEDTGIQLKPTADEHHS</sequence>